<sequence>MRWRFIVNKLIKLSLLALALCASVAANAEGKIAVLNAQQAIINTEVAQARLKALREESGYADNRKQLEALGKSYQDTVAQLQKDAAVMSAEQKQAEAKKIQEKRTDIEFVQRKLQTAEQQLLQAVAQEMAPKLQKAVSELIEAEGIGLLLNQQAAMHVDSSFNITAKVTDKLNQVQ</sequence>
<keyword evidence="2 4" id="KW-0732">Signal</keyword>
<comment type="similarity">
    <text evidence="1">Belongs to the Skp family.</text>
</comment>
<evidence type="ECO:0008006" key="7">
    <source>
        <dbReference type="Google" id="ProtNLM"/>
    </source>
</evidence>
<dbReference type="EMBL" id="CP019343">
    <property type="protein sequence ID" value="ARN74995.1"/>
    <property type="molecule type" value="Genomic_DNA"/>
</dbReference>
<proteinExistence type="inferred from homology"/>
<accession>A0A1X9NGM2</accession>
<dbReference type="AlphaFoldDB" id="A0A1X9NGM2"/>
<dbReference type="Proteomes" id="UP000193450">
    <property type="component" value="Chromosome"/>
</dbReference>
<dbReference type="SUPFAM" id="SSF111384">
    <property type="entry name" value="OmpH-like"/>
    <property type="match status" value="1"/>
</dbReference>
<evidence type="ECO:0000256" key="1">
    <source>
        <dbReference type="ARBA" id="ARBA00009091"/>
    </source>
</evidence>
<dbReference type="KEGG" id="osg:BST96_13255"/>
<organism evidence="5 6">
    <name type="scientific">Oceanicoccus sagamiensis</name>
    <dbReference type="NCBI Taxonomy" id="716816"/>
    <lineage>
        <taxon>Bacteria</taxon>
        <taxon>Pseudomonadati</taxon>
        <taxon>Pseudomonadota</taxon>
        <taxon>Gammaproteobacteria</taxon>
        <taxon>Cellvibrionales</taxon>
        <taxon>Spongiibacteraceae</taxon>
        <taxon>Oceanicoccus</taxon>
    </lineage>
</organism>
<evidence type="ECO:0000313" key="6">
    <source>
        <dbReference type="Proteomes" id="UP000193450"/>
    </source>
</evidence>
<dbReference type="GO" id="GO:0005829">
    <property type="term" value="C:cytosol"/>
    <property type="evidence" value="ECO:0007669"/>
    <property type="project" value="TreeGrafter"/>
</dbReference>
<dbReference type="InterPro" id="IPR005632">
    <property type="entry name" value="Chaperone_Skp"/>
</dbReference>
<evidence type="ECO:0000313" key="5">
    <source>
        <dbReference type="EMBL" id="ARN74995.1"/>
    </source>
</evidence>
<dbReference type="SMART" id="SM00935">
    <property type="entry name" value="OmpH"/>
    <property type="match status" value="1"/>
</dbReference>
<feature type="signal peptide" evidence="4">
    <location>
        <begin position="1"/>
        <end position="28"/>
    </location>
</feature>
<dbReference type="PANTHER" id="PTHR35089">
    <property type="entry name" value="CHAPERONE PROTEIN SKP"/>
    <property type="match status" value="1"/>
</dbReference>
<protein>
    <recommendedName>
        <fullName evidence="7">Molecular chaperone Skp</fullName>
    </recommendedName>
</protein>
<dbReference type="STRING" id="716816.BST96_13255"/>
<dbReference type="GO" id="GO:0050821">
    <property type="term" value="P:protein stabilization"/>
    <property type="evidence" value="ECO:0007669"/>
    <property type="project" value="TreeGrafter"/>
</dbReference>
<evidence type="ECO:0000256" key="4">
    <source>
        <dbReference type="SAM" id="SignalP"/>
    </source>
</evidence>
<evidence type="ECO:0000256" key="2">
    <source>
        <dbReference type="ARBA" id="ARBA00022729"/>
    </source>
</evidence>
<dbReference type="Gene3D" id="3.30.910.20">
    <property type="entry name" value="Skp domain"/>
    <property type="match status" value="1"/>
</dbReference>
<feature type="chain" id="PRO_5012553091" description="Molecular chaperone Skp" evidence="4">
    <location>
        <begin position="29"/>
        <end position="176"/>
    </location>
</feature>
<keyword evidence="3" id="KW-0175">Coiled coil</keyword>
<reference evidence="5 6" key="1">
    <citation type="submission" date="2016-11" db="EMBL/GenBank/DDBJ databases">
        <title>Trade-off between light-utilization and light-protection in marine flavobacteria.</title>
        <authorList>
            <person name="Kumagai Y."/>
        </authorList>
    </citation>
    <scope>NUCLEOTIDE SEQUENCE [LARGE SCALE GENOMIC DNA]</scope>
    <source>
        <strain evidence="5 6">NBRC 107125</strain>
    </source>
</reference>
<dbReference type="OrthoDB" id="5732407at2"/>
<keyword evidence="6" id="KW-1185">Reference proteome</keyword>
<name>A0A1X9NGM2_9GAMM</name>
<dbReference type="InterPro" id="IPR024930">
    <property type="entry name" value="Skp_dom_sf"/>
</dbReference>
<dbReference type="Pfam" id="PF03938">
    <property type="entry name" value="OmpH"/>
    <property type="match status" value="1"/>
</dbReference>
<dbReference type="PANTHER" id="PTHR35089:SF1">
    <property type="entry name" value="CHAPERONE PROTEIN SKP"/>
    <property type="match status" value="1"/>
</dbReference>
<evidence type="ECO:0000256" key="3">
    <source>
        <dbReference type="SAM" id="Coils"/>
    </source>
</evidence>
<gene>
    <name evidence="5" type="ORF">BST96_13255</name>
</gene>
<dbReference type="GO" id="GO:0051082">
    <property type="term" value="F:unfolded protein binding"/>
    <property type="evidence" value="ECO:0007669"/>
    <property type="project" value="InterPro"/>
</dbReference>
<feature type="coiled-coil region" evidence="3">
    <location>
        <begin position="37"/>
        <end position="127"/>
    </location>
</feature>